<protein>
    <submittedName>
        <fullName evidence="1">Uncharacterized protein</fullName>
    </submittedName>
</protein>
<gene>
    <name evidence="1" type="ORF">HO173_002444</name>
</gene>
<dbReference type="OrthoDB" id="428974at2759"/>
<dbReference type="AlphaFoldDB" id="A0A8H6L884"/>
<organism evidence="1 2">
    <name type="scientific">Letharia columbiana</name>
    <dbReference type="NCBI Taxonomy" id="112416"/>
    <lineage>
        <taxon>Eukaryota</taxon>
        <taxon>Fungi</taxon>
        <taxon>Dikarya</taxon>
        <taxon>Ascomycota</taxon>
        <taxon>Pezizomycotina</taxon>
        <taxon>Lecanoromycetes</taxon>
        <taxon>OSLEUM clade</taxon>
        <taxon>Lecanoromycetidae</taxon>
        <taxon>Lecanorales</taxon>
        <taxon>Lecanorineae</taxon>
        <taxon>Parmeliaceae</taxon>
        <taxon>Letharia</taxon>
    </lineage>
</organism>
<dbReference type="GeneID" id="59284117"/>
<reference evidence="1 2" key="1">
    <citation type="journal article" date="2020" name="Genomics">
        <title>Complete, high-quality genomes from long-read metagenomic sequencing of two wolf lichen thalli reveals enigmatic genome architecture.</title>
        <authorList>
            <person name="McKenzie S.K."/>
            <person name="Walston R.F."/>
            <person name="Allen J.L."/>
        </authorList>
    </citation>
    <scope>NUCLEOTIDE SEQUENCE [LARGE SCALE GENOMIC DNA]</scope>
    <source>
        <strain evidence="1">WasteWater2</strain>
    </source>
</reference>
<sequence>MRAFEHARATKGILQKLQNTACHIRVENPENDGRTIGVHIDDPLSRAFFLICQFI</sequence>
<comment type="caution">
    <text evidence="1">The sequence shown here is derived from an EMBL/GenBank/DDBJ whole genome shotgun (WGS) entry which is preliminary data.</text>
</comment>
<accession>A0A8H6L884</accession>
<dbReference type="RefSeq" id="XP_037168470.1">
    <property type="nucleotide sequence ID" value="XM_037304377.1"/>
</dbReference>
<proteinExistence type="predicted"/>
<dbReference type="EMBL" id="JACCJC010000006">
    <property type="protein sequence ID" value="KAF6239183.1"/>
    <property type="molecule type" value="Genomic_DNA"/>
</dbReference>
<name>A0A8H6L884_9LECA</name>
<keyword evidence="2" id="KW-1185">Reference proteome</keyword>
<dbReference type="Proteomes" id="UP000578531">
    <property type="component" value="Unassembled WGS sequence"/>
</dbReference>
<evidence type="ECO:0000313" key="1">
    <source>
        <dbReference type="EMBL" id="KAF6239183.1"/>
    </source>
</evidence>
<evidence type="ECO:0000313" key="2">
    <source>
        <dbReference type="Proteomes" id="UP000578531"/>
    </source>
</evidence>